<feature type="region of interest" description="Disordered" evidence="1">
    <location>
        <begin position="49"/>
        <end position="88"/>
    </location>
</feature>
<feature type="compositionally biased region" description="Polar residues" evidence="1">
    <location>
        <begin position="67"/>
        <end position="88"/>
    </location>
</feature>
<evidence type="ECO:0000313" key="3">
    <source>
        <dbReference type="EMBL" id="QDY67656.1"/>
    </source>
</evidence>
<dbReference type="Proteomes" id="UP000320717">
    <property type="component" value="Chromosome"/>
</dbReference>
<reference evidence="3 4" key="1">
    <citation type="submission" date="2019-07" db="EMBL/GenBank/DDBJ databases">
        <title>Complete Genome Sequence of drought tolerant Plant Growth-Promoting Rhizobacterium Glutamicibacter halophytocola DR408.</title>
        <authorList>
            <person name="Nishu S.D."/>
            <person name="Lee T.K."/>
        </authorList>
    </citation>
    <scope>NUCLEOTIDE SEQUENCE [LARGE SCALE GENOMIC DNA]</scope>
    <source>
        <strain evidence="3 4">DR408</strain>
    </source>
</reference>
<dbReference type="EMBL" id="CP042260">
    <property type="protein sequence ID" value="QDY67656.1"/>
    <property type="molecule type" value="Genomic_DNA"/>
</dbReference>
<feature type="region of interest" description="Disordered" evidence="1">
    <location>
        <begin position="1"/>
        <end position="21"/>
    </location>
</feature>
<proteinExistence type="predicted"/>
<dbReference type="Pfam" id="PF14024">
    <property type="entry name" value="DUF4240"/>
    <property type="match status" value="1"/>
</dbReference>
<name>A0ABX5YDA5_9MICC</name>
<evidence type="ECO:0000259" key="2">
    <source>
        <dbReference type="Pfam" id="PF14024"/>
    </source>
</evidence>
<sequence length="265" mass="28588">MKTPNHARSEAGHRPHSAGANALTLKTKSRAVAAVIALAMVLAGCAQQPATGSSDPVPVETSTTSSISAEADSQATGTANISPPSTSVEPGVQLMEQGQFWDIISRSLEVSDGSIERQAAELEDILADLPPVQVASFNARFVSKNLELYSWELWGAAYVLYGGCSDDCFEYLRSWVVGQGQDYFKAVQRDPHTLDNGRLSFAFESDEAEWLSYVGEDAYLRASDGRDLYEDYPQSPSTIAVGEPSGTAWDEETVESLYPDLSPLP</sequence>
<dbReference type="RefSeq" id="WP_146277912.1">
    <property type="nucleotide sequence ID" value="NZ_JABMCO010000005.1"/>
</dbReference>
<feature type="domain" description="DUF4240" evidence="2">
    <location>
        <begin position="95"/>
        <end position="219"/>
    </location>
</feature>
<accession>A0ABX5YDA5</accession>
<organism evidence="3 4">
    <name type="scientific">Glutamicibacter halophytocola</name>
    <dbReference type="NCBI Taxonomy" id="1933880"/>
    <lineage>
        <taxon>Bacteria</taxon>
        <taxon>Bacillati</taxon>
        <taxon>Actinomycetota</taxon>
        <taxon>Actinomycetes</taxon>
        <taxon>Micrococcales</taxon>
        <taxon>Micrococcaceae</taxon>
        <taxon>Glutamicibacter</taxon>
    </lineage>
</organism>
<dbReference type="InterPro" id="IPR025334">
    <property type="entry name" value="DUF4240"/>
</dbReference>
<evidence type="ECO:0000313" key="4">
    <source>
        <dbReference type="Proteomes" id="UP000320717"/>
    </source>
</evidence>
<keyword evidence="4" id="KW-1185">Reference proteome</keyword>
<gene>
    <name evidence="3" type="ORF">FQA45_15835</name>
</gene>
<evidence type="ECO:0000256" key="1">
    <source>
        <dbReference type="SAM" id="MobiDB-lite"/>
    </source>
</evidence>
<protein>
    <submittedName>
        <fullName evidence="3">DUF4240 domain-containing protein</fullName>
    </submittedName>
</protein>